<reference evidence="2" key="1">
    <citation type="journal article" date="2019" name="Int. J. Syst. Evol. Microbiol.">
        <title>The Global Catalogue of Microorganisms (GCM) 10K type strain sequencing project: providing services to taxonomists for standard genome sequencing and annotation.</title>
        <authorList>
            <consortium name="The Broad Institute Genomics Platform"/>
            <consortium name="The Broad Institute Genome Sequencing Center for Infectious Disease"/>
            <person name="Wu L."/>
            <person name="Ma J."/>
        </authorList>
    </citation>
    <scope>NUCLEOTIDE SEQUENCE [LARGE SCALE GENOMIC DNA]</scope>
    <source>
        <strain evidence="2">PCU 266</strain>
    </source>
</reference>
<proteinExistence type="predicted"/>
<evidence type="ECO:0000313" key="1">
    <source>
        <dbReference type="EMBL" id="MFC5156723.1"/>
    </source>
</evidence>
<keyword evidence="2" id="KW-1185">Reference proteome</keyword>
<accession>A0ABW0ASG9</accession>
<sequence>MTSWMHRRWLRREITDAGLPWLTRVLEIALAFHHAVRDEHQDLNETLDRLHALTGNGDFAYFTDIAAAMGNLPHPPRPTVHWLDGHEPVRDRWHALVTTRRARLNALF</sequence>
<dbReference type="RefSeq" id="WP_344485920.1">
    <property type="nucleotide sequence ID" value="NZ_BAAASB010000032.1"/>
</dbReference>
<gene>
    <name evidence="1" type="ORF">ACFPRH_33910</name>
</gene>
<dbReference type="Proteomes" id="UP001596160">
    <property type="component" value="Unassembled WGS sequence"/>
</dbReference>
<comment type="caution">
    <text evidence="1">The sequence shown here is derived from an EMBL/GenBank/DDBJ whole genome shotgun (WGS) entry which is preliminary data.</text>
</comment>
<organism evidence="1 2">
    <name type="scientific">Streptomyces amakusaensis</name>
    <dbReference type="NCBI Taxonomy" id="67271"/>
    <lineage>
        <taxon>Bacteria</taxon>
        <taxon>Bacillati</taxon>
        <taxon>Actinomycetota</taxon>
        <taxon>Actinomycetes</taxon>
        <taxon>Kitasatosporales</taxon>
        <taxon>Streptomycetaceae</taxon>
        <taxon>Streptomyces</taxon>
    </lineage>
</organism>
<name>A0ABW0ASG9_9ACTN</name>
<evidence type="ECO:0000313" key="2">
    <source>
        <dbReference type="Proteomes" id="UP001596160"/>
    </source>
</evidence>
<dbReference type="EMBL" id="JBHSKP010000040">
    <property type="protein sequence ID" value="MFC5156723.1"/>
    <property type="molecule type" value="Genomic_DNA"/>
</dbReference>
<protein>
    <submittedName>
        <fullName evidence="1">Uncharacterized protein</fullName>
    </submittedName>
</protein>